<dbReference type="GO" id="GO:0015250">
    <property type="term" value="F:water channel activity"/>
    <property type="evidence" value="ECO:0007669"/>
    <property type="project" value="TreeGrafter"/>
</dbReference>
<dbReference type="Gene3D" id="1.20.1080.10">
    <property type="entry name" value="Glycerol uptake facilitator protein"/>
    <property type="match status" value="1"/>
</dbReference>
<gene>
    <name evidence="10" type="ORF">CPELLU_LOCUS6085</name>
</gene>
<dbReference type="Proteomes" id="UP000789759">
    <property type="component" value="Unassembled WGS sequence"/>
</dbReference>
<protein>
    <submittedName>
        <fullName evidence="10">6420_t:CDS:1</fullName>
    </submittedName>
</protein>
<evidence type="ECO:0000256" key="3">
    <source>
        <dbReference type="ARBA" id="ARBA00022448"/>
    </source>
</evidence>
<dbReference type="InterPro" id="IPR000425">
    <property type="entry name" value="MIP"/>
</dbReference>
<dbReference type="PANTHER" id="PTHR19139">
    <property type="entry name" value="AQUAPORIN TRANSPORTER"/>
    <property type="match status" value="1"/>
</dbReference>
<comment type="caution">
    <text evidence="10">The sequence shown here is derived from an EMBL/GenBank/DDBJ whole genome shotgun (WGS) entry which is preliminary data.</text>
</comment>
<dbReference type="InterPro" id="IPR034294">
    <property type="entry name" value="Aquaporin_transptr"/>
</dbReference>
<feature type="transmembrane region" description="Helical" evidence="9">
    <location>
        <begin position="12"/>
        <end position="32"/>
    </location>
</feature>
<dbReference type="Pfam" id="PF00230">
    <property type="entry name" value="MIP"/>
    <property type="match status" value="1"/>
</dbReference>
<evidence type="ECO:0000256" key="2">
    <source>
        <dbReference type="ARBA" id="ARBA00006175"/>
    </source>
</evidence>
<evidence type="ECO:0000256" key="8">
    <source>
        <dbReference type="SAM" id="MobiDB-lite"/>
    </source>
</evidence>
<dbReference type="OrthoDB" id="3222at2759"/>
<feature type="transmembrane region" description="Helical" evidence="9">
    <location>
        <begin position="173"/>
        <end position="194"/>
    </location>
</feature>
<keyword evidence="5 9" id="KW-1133">Transmembrane helix</keyword>
<feature type="transmembrane region" description="Helical" evidence="9">
    <location>
        <begin position="91"/>
        <end position="109"/>
    </location>
</feature>
<dbReference type="AlphaFoldDB" id="A0A9N9BYZ7"/>
<organism evidence="10 11">
    <name type="scientific">Cetraspora pellucida</name>
    <dbReference type="NCBI Taxonomy" id="1433469"/>
    <lineage>
        <taxon>Eukaryota</taxon>
        <taxon>Fungi</taxon>
        <taxon>Fungi incertae sedis</taxon>
        <taxon>Mucoromycota</taxon>
        <taxon>Glomeromycotina</taxon>
        <taxon>Glomeromycetes</taxon>
        <taxon>Diversisporales</taxon>
        <taxon>Gigasporaceae</taxon>
        <taxon>Cetraspora</taxon>
    </lineage>
</organism>
<dbReference type="InterPro" id="IPR023271">
    <property type="entry name" value="Aquaporin-like"/>
</dbReference>
<name>A0A9N9BYZ7_9GLOM</name>
<dbReference type="PRINTS" id="PR00783">
    <property type="entry name" value="MINTRINSICP"/>
</dbReference>
<accession>A0A9N9BYZ7</accession>
<keyword evidence="11" id="KW-1185">Reference proteome</keyword>
<evidence type="ECO:0000256" key="1">
    <source>
        <dbReference type="ARBA" id="ARBA00004141"/>
    </source>
</evidence>
<proteinExistence type="inferred from homology"/>
<evidence type="ECO:0000256" key="7">
    <source>
        <dbReference type="RuleBase" id="RU000477"/>
    </source>
</evidence>
<feature type="region of interest" description="Disordered" evidence="8">
    <location>
        <begin position="254"/>
        <end position="277"/>
    </location>
</feature>
<evidence type="ECO:0000256" key="6">
    <source>
        <dbReference type="ARBA" id="ARBA00023136"/>
    </source>
</evidence>
<evidence type="ECO:0000256" key="5">
    <source>
        <dbReference type="ARBA" id="ARBA00022989"/>
    </source>
</evidence>
<keyword evidence="4 7" id="KW-0812">Transmembrane</keyword>
<dbReference type="SUPFAM" id="SSF81338">
    <property type="entry name" value="Aquaporin-like"/>
    <property type="match status" value="1"/>
</dbReference>
<evidence type="ECO:0000313" key="11">
    <source>
        <dbReference type="Proteomes" id="UP000789759"/>
    </source>
</evidence>
<sequence length="277" mass="30003">MGELKQDLIESFAEFLGTAYFIFFGVGGGLALSNNIADSNPGVALIAGPFAWGFSLLVNVWIWAPISGGVLNPAITIGLMVIEEKFRFIKGILYIIAQFLGALLGAYLIDVVQPGPAGGATTLAEGTTIMEGLLLETFCTSILTLAVFMLAVEKHAIFKWNKAYEDIRNDETPGVAALGIGWALFISGIAAGPYTGASLNPARTFGPALITGDYGTANWIYYLGPILGSLLATAFLTLFKKLDYREKSRIKEPKNKQREFLNPQEQEQDVEQIQIIK</sequence>
<feature type="transmembrane region" description="Helical" evidence="9">
    <location>
        <begin position="52"/>
        <end position="79"/>
    </location>
</feature>
<evidence type="ECO:0000313" key="10">
    <source>
        <dbReference type="EMBL" id="CAG8580957.1"/>
    </source>
</evidence>
<comment type="subcellular location">
    <subcellularLocation>
        <location evidence="1">Membrane</location>
        <topology evidence="1">Multi-pass membrane protein</topology>
    </subcellularLocation>
</comment>
<reference evidence="10" key="1">
    <citation type="submission" date="2021-06" db="EMBL/GenBank/DDBJ databases">
        <authorList>
            <person name="Kallberg Y."/>
            <person name="Tangrot J."/>
            <person name="Rosling A."/>
        </authorList>
    </citation>
    <scope>NUCLEOTIDE SEQUENCE</scope>
    <source>
        <strain evidence="10">FL966</strain>
    </source>
</reference>
<dbReference type="EMBL" id="CAJVQA010003692">
    <property type="protein sequence ID" value="CAG8580957.1"/>
    <property type="molecule type" value="Genomic_DNA"/>
</dbReference>
<dbReference type="PANTHER" id="PTHR19139:SF199">
    <property type="entry name" value="MIP17260P"/>
    <property type="match status" value="1"/>
</dbReference>
<dbReference type="GO" id="GO:0005886">
    <property type="term" value="C:plasma membrane"/>
    <property type="evidence" value="ECO:0007669"/>
    <property type="project" value="TreeGrafter"/>
</dbReference>
<comment type="similarity">
    <text evidence="2 7">Belongs to the MIP/aquaporin (TC 1.A.8) family.</text>
</comment>
<feature type="transmembrane region" description="Helical" evidence="9">
    <location>
        <begin position="129"/>
        <end position="152"/>
    </location>
</feature>
<evidence type="ECO:0000256" key="9">
    <source>
        <dbReference type="SAM" id="Phobius"/>
    </source>
</evidence>
<keyword evidence="3 7" id="KW-0813">Transport</keyword>
<evidence type="ECO:0000256" key="4">
    <source>
        <dbReference type="ARBA" id="ARBA00022692"/>
    </source>
</evidence>
<feature type="transmembrane region" description="Helical" evidence="9">
    <location>
        <begin position="219"/>
        <end position="239"/>
    </location>
</feature>
<keyword evidence="6 9" id="KW-0472">Membrane</keyword>